<accession>A0ABR2SN95</accession>
<dbReference type="Proteomes" id="UP001396334">
    <property type="component" value="Unassembled WGS sequence"/>
</dbReference>
<organism evidence="2 3">
    <name type="scientific">Hibiscus sabdariffa</name>
    <name type="common">roselle</name>
    <dbReference type="NCBI Taxonomy" id="183260"/>
    <lineage>
        <taxon>Eukaryota</taxon>
        <taxon>Viridiplantae</taxon>
        <taxon>Streptophyta</taxon>
        <taxon>Embryophyta</taxon>
        <taxon>Tracheophyta</taxon>
        <taxon>Spermatophyta</taxon>
        <taxon>Magnoliopsida</taxon>
        <taxon>eudicotyledons</taxon>
        <taxon>Gunneridae</taxon>
        <taxon>Pentapetalae</taxon>
        <taxon>rosids</taxon>
        <taxon>malvids</taxon>
        <taxon>Malvales</taxon>
        <taxon>Malvaceae</taxon>
        <taxon>Malvoideae</taxon>
        <taxon>Hibiscus</taxon>
    </lineage>
</organism>
<evidence type="ECO:0000313" key="2">
    <source>
        <dbReference type="EMBL" id="KAK9026773.1"/>
    </source>
</evidence>
<keyword evidence="3" id="KW-1185">Reference proteome</keyword>
<evidence type="ECO:0000256" key="1">
    <source>
        <dbReference type="SAM" id="MobiDB-lite"/>
    </source>
</evidence>
<protein>
    <submittedName>
        <fullName evidence="2">Uncharacterized protein</fullName>
    </submittedName>
</protein>
<comment type="caution">
    <text evidence="2">The sequence shown here is derived from an EMBL/GenBank/DDBJ whole genome shotgun (WGS) entry which is preliminary data.</text>
</comment>
<gene>
    <name evidence="2" type="ORF">V6N11_039607</name>
</gene>
<feature type="region of interest" description="Disordered" evidence="1">
    <location>
        <begin position="53"/>
        <end position="72"/>
    </location>
</feature>
<sequence>MPIKLMVREGVYQSPPRACSPYVCELGSLLGRECWVDTESKSSENETLAAAAHPAAGHYGPSPVRCATTTEQ</sequence>
<proteinExistence type="predicted"/>
<reference evidence="2 3" key="1">
    <citation type="journal article" date="2024" name="G3 (Bethesda)">
        <title>Genome assembly of Hibiscus sabdariffa L. provides insights into metabolisms of medicinal natural products.</title>
        <authorList>
            <person name="Kim T."/>
        </authorList>
    </citation>
    <scope>NUCLEOTIDE SEQUENCE [LARGE SCALE GENOMIC DNA]</scope>
    <source>
        <strain evidence="2">TK-2024</strain>
        <tissue evidence="2">Old leaves</tissue>
    </source>
</reference>
<dbReference type="EMBL" id="JBBPBN010000013">
    <property type="protein sequence ID" value="KAK9026773.1"/>
    <property type="molecule type" value="Genomic_DNA"/>
</dbReference>
<name>A0ABR2SN95_9ROSI</name>
<evidence type="ECO:0000313" key="3">
    <source>
        <dbReference type="Proteomes" id="UP001396334"/>
    </source>
</evidence>